<dbReference type="VEuPathDB" id="VectorBase:BGLAX_039874"/>
<comment type="subcellular location">
    <subcellularLocation>
        <location evidence="1">Membrane</location>
        <topology evidence="1">Multi-pass membrane protein</topology>
    </subcellularLocation>
</comment>
<reference evidence="8" key="1">
    <citation type="submission" date="2020-05" db="UniProtKB">
        <authorList>
            <consortium name="EnsemblMetazoa"/>
        </authorList>
    </citation>
    <scope>IDENTIFICATION</scope>
    <source>
        <strain evidence="8">BB02</strain>
    </source>
</reference>
<feature type="region of interest" description="Disordered" evidence="5">
    <location>
        <begin position="405"/>
        <end position="457"/>
    </location>
</feature>
<dbReference type="PROSITE" id="PS50850">
    <property type="entry name" value="MFS"/>
    <property type="match status" value="1"/>
</dbReference>
<evidence type="ECO:0000313" key="9">
    <source>
        <dbReference type="Proteomes" id="UP000076420"/>
    </source>
</evidence>
<dbReference type="SUPFAM" id="SSF103473">
    <property type="entry name" value="MFS general substrate transporter"/>
    <property type="match status" value="1"/>
</dbReference>
<dbReference type="CDD" id="cd17317">
    <property type="entry name" value="MFS_SLC22"/>
    <property type="match status" value="1"/>
</dbReference>
<evidence type="ECO:0000256" key="6">
    <source>
        <dbReference type="SAM" id="Phobius"/>
    </source>
</evidence>
<dbReference type="Gene3D" id="1.20.1250.20">
    <property type="entry name" value="MFS general substrate transporter like domains"/>
    <property type="match status" value="1"/>
</dbReference>
<feature type="transmembrane region" description="Helical" evidence="6">
    <location>
        <begin position="251"/>
        <end position="270"/>
    </location>
</feature>
<gene>
    <name evidence="8" type="primary">106067851</name>
</gene>
<dbReference type="STRING" id="6526.A0A2C9JTP6"/>
<feature type="transmembrane region" description="Helical" evidence="6">
    <location>
        <begin position="112"/>
        <end position="130"/>
    </location>
</feature>
<evidence type="ECO:0000313" key="8">
    <source>
        <dbReference type="EnsemblMetazoa" id="BGLB007927-PB"/>
    </source>
</evidence>
<sequence length="470" mass="51780">MIYMAGVLTGSLISGLVSDRFGRKKALLVSIVAQVASSISLAFAPNFIALAVLRFFTGIGDIGIYMCCFVLAIELVGPVWRAQVGVLVTYFWCAGLFVLNGAAYAIRDWKTLQLVLSCPTFLLFVIWWFMPESPRWLLNRGKLQEARVILDKIASANKTTLPESIVDVEKEGNSTGKFIDIFKYSVLALRALIVFINWFGVTLVFYGLTFNVATLGGDIYLNFFLSSVVETLGYTLCLLAIPRIGRKRFHCLAMFLSGGACLSFVIPAFLKTKEPWVSIFLSSVGKHGASGGYATMFVMTAELFPTQLRNRMVGTCSMVARIAGMVSPYIADLGVIVGGSTGSALPFLVFGSCGIITAILTLFLPETLNQKLPETIEEAINFGRFPKDKTLEISSQTTVFNITQSQGLEKFTTPRNKDSHSHHRSPANDHVLDQSNTDKNGHNQKQTTEQVKNVDRNKMIPKESILLARF</sequence>
<dbReference type="KEGG" id="bgt:106067851"/>
<name>A0A2C9JTP6_BIOGL</name>
<feature type="transmembrane region" description="Helical" evidence="6">
    <location>
        <begin position="219"/>
        <end position="239"/>
    </location>
</feature>
<dbReference type="AlphaFoldDB" id="A0A2C9JTP6"/>
<dbReference type="Proteomes" id="UP000076420">
    <property type="component" value="Unassembled WGS sequence"/>
</dbReference>
<dbReference type="VEuPathDB" id="VectorBase:BGLB007927"/>
<dbReference type="GO" id="GO:0016020">
    <property type="term" value="C:membrane"/>
    <property type="evidence" value="ECO:0007669"/>
    <property type="project" value="UniProtKB-SubCell"/>
</dbReference>
<feature type="domain" description="Major facilitator superfamily (MFS) profile" evidence="7">
    <location>
        <begin position="1"/>
        <end position="369"/>
    </location>
</feature>
<feature type="transmembrane region" description="Helical" evidence="6">
    <location>
        <begin position="343"/>
        <end position="364"/>
    </location>
</feature>
<keyword evidence="2 6" id="KW-0812">Transmembrane</keyword>
<evidence type="ECO:0000256" key="3">
    <source>
        <dbReference type="ARBA" id="ARBA00022989"/>
    </source>
</evidence>
<dbReference type="PROSITE" id="PS00216">
    <property type="entry name" value="SUGAR_TRANSPORT_1"/>
    <property type="match status" value="1"/>
</dbReference>
<proteinExistence type="predicted"/>
<evidence type="ECO:0000259" key="7">
    <source>
        <dbReference type="PROSITE" id="PS50850"/>
    </source>
</evidence>
<protein>
    <recommendedName>
        <fullName evidence="7">Major facilitator superfamily (MFS) profile domain-containing protein</fullName>
    </recommendedName>
</protein>
<feature type="transmembrane region" description="Helical" evidence="6">
    <location>
        <begin position="62"/>
        <end position="80"/>
    </location>
</feature>
<feature type="transmembrane region" description="Helical" evidence="6">
    <location>
        <begin position="87"/>
        <end position="106"/>
    </location>
</feature>
<dbReference type="InterPro" id="IPR020846">
    <property type="entry name" value="MFS_dom"/>
</dbReference>
<dbReference type="InterPro" id="IPR036259">
    <property type="entry name" value="MFS_trans_sf"/>
</dbReference>
<feature type="transmembrane region" description="Helical" evidence="6">
    <location>
        <begin position="26"/>
        <end position="56"/>
    </location>
</feature>
<dbReference type="GO" id="GO:0022857">
    <property type="term" value="F:transmembrane transporter activity"/>
    <property type="evidence" value="ECO:0007669"/>
    <property type="project" value="InterPro"/>
</dbReference>
<dbReference type="InterPro" id="IPR005829">
    <property type="entry name" value="Sugar_transporter_CS"/>
</dbReference>
<keyword evidence="4 6" id="KW-0472">Membrane</keyword>
<dbReference type="Pfam" id="PF00083">
    <property type="entry name" value="Sugar_tr"/>
    <property type="match status" value="1"/>
</dbReference>
<dbReference type="OrthoDB" id="2544694at2759"/>
<dbReference type="InterPro" id="IPR005828">
    <property type="entry name" value="MFS_sugar_transport-like"/>
</dbReference>
<evidence type="ECO:0000256" key="4">
    <source>
        <dbReference type="ARBA" id="ARBA00023136"/>
    </source>
</evidence>
<keyword evidence="3 6" id="KW-1133">Transmembrane helix</keyword>
<accession>A0A2C9JTP6</accession>
<dbReference type="EnsemblMetazoa" id="BGLB007927-RB">
    <property type="protein sequence ID" value="BGLB007927-PB"/>
    <property type="gene ID" value="BGLB007927"/>
</dbReference>
<evidence type="ECO:0000256" key="5">
    <source>
        <dbReference type="SAM" id="MobiDB-lite"/>
    </source>
</evidence>
<feature type="transmembrane region" description="Helical" evidence="6">
    <location>
        <begin position="187"/>
        <end position="207"/>
    </location>
</feature>
<feature type="compositionally biased region" description="Polar residues" evidence="5">
    <location>
        <begin position="433"/>
        <end position="451"/>
    </location>
</feature>
<evidence type="ECO:0000256" key="1">
    <source>
        <dbReference type="ARBA" id="ARBA00004141"/>
    </source>
</evidence>
<evidence type="ECO:0000256" key="2">
    <source>
        <dbReference type="ARBA" id="ARBA00022692"/>
    </source>
</evidence>
<organism evidence="8 9">
    <name type="scientific">Biomphalaria glabrata</name>
    <name type="common">Bloodfluke planorb</name>
    <name type="synonym">Freshwater snail</name>
    <dbReference type="NCBI Taxonomy" id="6526"/>
    <lineage>
        <taxon>Eukaryota</taxon>
        <taxon>Metazoa</taxon>
        <taxon>Spiralia</taxon>
        <taxon>Lophotrochozoa</taxon>
        <taxon>Mollusca</taxon>
        <taxon>Gastropoda</taxon>
        <taxon>Heterobranchia</taxon>
        <taxon>Euthyneura</taxon>
        <taxon>Panpulmonata</taxon>
        <taxon>Hygrophila</taxon>
        <taxon>Lymnaeoidea</taxon>
        <taxon>Planorbidae</taxon>
        <taxon>Biomphalaria</taxon>
    </lineage>
</organism>
<dbReference type="PANTHER" id="PTHR24064">
    <property type="entry name" value="SOLUTE CARRIER FAMILY 22 MEMBER"/>
    <property type="match status" value="1"/>
</dbReference>